<reference evidence="1 2" key="1">
    <citation type="submission" date="2013-07" db="EMBL/GenBank/DDBJ databases">
        <title>Comparative Genomic and Metabolomic Analysis of Twelve Strains of Pseudoalteromonas luteoviolacea.</title>
        <authorList>
            <person name="Vynne N.G."/>
            <person name="Mansson M."/>
            <person name="Gram L."/>
        </authorList>
    </citation>
    <scope>NUCLEOTIDE SEQUENCE [LARGE SCALE GENOMIC DNA]</scope>
    <source>
        <strain evidence="1 2">S4060-1</strain>
    </source>
</reference>
<dbReference type="PATRIC" id="fig|1365257.3.peg.3709"/>
<evidence type="ECO:0000313" key="1">
    <source>
        <dbReference type="EMBL" id="KZN63303.1"/>
    </source>
</evidence>
<dbReference type="AlphaFoldDB" id="A0A162C781"/>
<protein>
    <submittedName>
        <fullName evidence="1">Uncharacterized protein</fullName>
    </submittedName>
</protein>
<proteinExistence type="predicted"/>
<accession>A0A162C781</accession>
<dbReference type="RefSeq" id="WP_155734431.1">
    <property type="nucleotide sequence ID" value="NZ_AUXX01000034.1"/>
</dbReference>
<dbReference type="Proteomes" id="UP000076661">
    <property type="component" value="Unassembled WGS sequence"/>
</dbReference>
<organism evidence="1 2">
    <name type="scientific">Pseudoalteromonas luteoviolacea S4060-1</name>
    <dbReference type="NCBI Taxonomy" id="1365257"/>
    <lineage>
        <taxon>Bacteria</taxon>
        <taxon>Pseudomonadati</taxon>
        <taxon>Pseudomonadota</taxon>
        <taxon>Gammaproteobacteria</taxon>
        <taxon>Alteromonadales</taxon>
        <taxon>Pseudoalteromonadaceae</taxon>
        <taxon>Pseudoalteromonas</taxon>
    </lineage>
</organism>
<comment type="caution">
    <text evidence="1">The sequence shown here is derived from an EMBL/GenBank/DDBJ whole genome shotgun (WGS) entry which is preliminary data.</text>
</comment>
<name>A0A162C781_9GAMM</name>
<sequence length="56" mass="6104">MNKEQKLKFDAGKRDALEAIQGLGALALKPVVDDVGESCFYGMGWNEVVNNTFGNN</sequence>
<dbReference type="EMBL" id="AUXX01000034">
    <property type="protein sequence ID" value="KZN63303.1"/>
    <property type="molecule type" value="Genomic_DNA"/>
</dbReference>
<gene>
    <name evidence="1" type="ORF">N478_03375</name>
</gene>
<evidence type="ECO:0000313" key="2">
    <source>
        <dbReference type="Proteomes" id="UP000076661"/>
    </source>
</evidence>